<proteinExistence type="predicted"/>
<evidence type="ECO:0000313" key="1">
    <source>
        <dbReference type="EMBL" id="MEQ2183838.1"/>
    </source>
</evidence>
<accession>A0ABV0PK66</accession>
<name>A0ABV0PK66_9TELE</name>
<keyword evidence="2" id="KW-1185">Reference proteome</keyword>
<evidence type="ECO:0000313" key="2">
    <source>
        <dbReference type="Proteomes" id="UP001476798"/>
    </source>
</evidence>
<reference evidence="1 2" key="1">
    <citation type="submission" date="2021-06" db="EMBL/GenBank/DDBJ databases">
        <authorList>
            <person name="Palmer J.M."/>
        </authorList>
    </citation>
    <scope>NUCLEOTIDE SEQUENCE [LARGE SCALE GENOMIC DNA]</scope>
    <source>
        <strain evidence="1 2">GA_2019</strain>
        <tissue evidence="1">Muscle</tissue>
    </source>
</reference>
<dbReference type="Proteomes" id="UP001476798">
    <property type="component" value="Unassembled WGS sequence"/>
</dbReference>
<sequence length="100" mass="11565">MWERKREKVGLNGPQGTSALQQDFHVLDEVESKVTLRRWLSGQREKRKVFGERASVRFMNLIPDAENKRLKVHREAAFITKGNSTFVTKVLKLQQEGSVL</sequence>
<comment type="caution">
    <text evidence="1">The sequence shown here is derived from an EMBL/GenBank/DDBJ whole genome shotgun (WGS) entry which is preliminary data.</text>
</comment>
<organism evidence="1 2">
    <name type="scientific">Goodea atripinnis</name>
    <dbReference type="NCBI Taxonomy" id="208336"/>
    <lineage>
        <taxon>Eukaryota</taxon>
        <taxon>Metazoa</taxon>
        <taxon>Chordata</taxon>
        <taxon>Craniata</taxon>
        <taxon>Vertebrata</taxon>
        <taxon>Euteleostomi</taxon>
        <taxon>Actinopterygii</taxon>
        <taxon>Neopterygii</taxon>
        <taxon>Teleostei</taxon>
        <taxon>Neoteleostei</taxon>
        <taxon>Acanthomorphata</taxon>
        <taxon>Ovalentaria</taxon>
        <taxon>Atherinomorphae</taxon>
        <taxon>Cyprinodontiformes</taxon>
        <taxon>Goodeidae</taxon>
        <taxon>Goodea</taxon>
    </lineage>
</organism>
<gene>
    <name evidence="1" type="ORF">GOODEAATRI_002098</name>
</gene>
<protein>
    <submittedName>
        <fullName evidence="1">Uncharacterized protein</fullName>
    </submittedName>
</protein>
<dbReference type="EMBL" id="JAHRIO010080035">
    <property type="protein sequence ID" value="MEQ2183838.1"/>
    <property type="molecule type" value="Genomic_DNA"/>
</dbReference>